<dbReference type="EMBL" id="NZEX01000070">
    <property type="protein sequence ID" value="MAH63025.1"/>
    <property type="molecule type" value="Genomic_DNA"/>
</dbReference>
<dbReference type="GO" id="GO:0043190">
    <property type="term" value="C:ATP-binding cassette (ABC) transporter complex"/>
    <property type="evidence" value="ECO:0007669"/>
    <property type="project" value="InterPro"/>
</dbReference>
<comment type="subcellular location">
    <subcellularLocation>
        <location evidence="1 7">Cell membrane</location>
        <topology evidence="1 7">Multi-pass membrane protein</topology>
    </subcellularLocation>
</comment>
<dbReference type="GO" id="GO:0022857">
    <property type="term" value="F:transmembrane transporter activity"/>
    <property type="evidence" value="ECO:0007669"/>
    <property type="project" value="InterPro"/>
</dbReference>
<sequence>MKEIFVSVFGKPFGIVIFQLLEATQFTIYLSLFAFFGGGVVGIVIALLRIYPSQKSKTGAVAYIWLFQSVPLLMLLFLFGLGIPRLFGQNVDPWIAAIGALTLYTSAYLADVWRGSIEAVPKGQWEGARSLGFGFFKTLQLVIAPQAIRNALAPTVGFMVQIIKGTSLAFIIGFHDLMSVGKRWANAPVNGTEPFVIFPLMALIYFCLCFPLSAFSKQLER</sequence>
<dbReference type="CDD" id="cd06261">
    <property type="entry name" value="TM_PBP2"/>
    <property type="match status" value="1"/>
</dbReference>
<feature type="transmembrane region" description="Helical" evidence="7">
    <location>
        <begin position="94"/>
        <end position="113"/>
    </location>
</feature>
<proteinExistence type="inferred from homology"/>
<dbReference type="NCBIfam" id="TIGR01726">
    <property type="entry name" value="HEQRo_perm_3TM"/>
    <property type="match status" value="1"/>
</dbReference>
<keyword evidence="2 7" id="KW-0813">Transport</keyword>
<dbReference type="Gene3D" id="1.10.3720.10">
    <property type="entry name" value="MetI-like"/>
    <property type="match status" value="1"/>
</dbReference>
<feature type="transmembrane region" description="Helical" evidence="7">
    <location>
        <begin position="195"/>
        <end position="215"/>
    </location>
</feature>
<keyword evidence="6 7" id="KW-0472">Membrane</keyword>
<evidence type="ECO:0000259" key="8">
    <source>
        <dbReference type="PROSITE" id="PS50928"/>
    </source>
</evidence>
<dbReference type="InterPro" id="IPR000515">
    <property type="entry name" value="MetI-like"/>
</dbReference>
<dbReference type="InterPro" id="IPR043429">
    <property type="entry name" value="ArtM/GltK/GlnP/TcyL/YhdX-like"/>
</dbReference>
<evidence type="ECO:0000256" key="7">
    <source>
        <dbReference type="RuleBase" id="RU363032"/>
    </source>
</evidence>
<dbReference type="PANTHER" id="PTHR30614:SF34">
    <property type="entry name" value="BLR6398 PROTEIN"/>
    <property type="match status" value="1"/>
</dbReference>
<evidence type="ECO:0000256" key="1">
    <source>
        <dbReference type="ARBA" id="ARBA00004651"/>
    </source>
</evidence>
<feature type="non-terminal residue" evidence="9">
    <location>
        <position position="221"/>
    </location>
</feature>
<dbReference type="Proteomes" id="UP000226525">
    <property type="component" value="Unassembled WGS sequence"/>
</dbReference>
<evidence type="ECO:0000256" key="4">
    <source>
        <dbReference type="ARBA" id="ARBA00022692"/>
    </source>
</evidence>
<dbReference type="InterPro" id="IPR035906">
    <property type="entry name" value="MetI-like_sf"/>
</dbReference>
<gene>
    <name evidence="9" type="ORF">CMN54_06195</name>
</gene>
<protein>
    <submittedName>
        <fullName evidence="9">Amino acid ABC transporter permease</fullName>
    </submittedName>
</protein>
<dbReference type="PROSITE" id="PS50928">
    <property type="entry name" value="ABC_TM1"/>
    <property type="match status" value="1"/>
</dbReference>
<dbReference type="GO" id="GO:0006865">
    <property type="term" value="P:amino acid transport"/>
    <property type="evidence" value="ECO:0007669"/>
    <property type="project" value="TreeGrafter"/>
</dbReference>
<feature type="domain" description="ABC transmembrane type-1" evidence="8">
    <location>
        <begin position="24"/>
        <end position="216"/>
    </location>
</feature>
<dbReference type="InterPro" id="IPR010065">
    <property type="entry name" value="AA_ABC_transptr_permease_3TM"/>
</dbReference>
<evidence type="ECO:0000313" key="9">
    <source>
        <dbReference type="EMBL" id="MAH63025.1"/>
    </source>
</evidence>
<evidence type="ECO:0000313" key="10">
    <source>
        <dbReference type="Proteomes" id="UP000226525"/>
    </source>
</evidence>
<evidence type="ECO:0000256" key="5">
    <source>
        <dbReference type="ARBA" id="ARBA00022989"/>
    </source>
</evidence>
<feature type="transmembrane region" description="Helical" evidence="7">
    <location>
        <begin position="156"/>
        <end position="175"/>
    </location>
</feature>
<keyword evidence="5 7" id="KW-1133">Transmembrane helix</keyword>
<reference evidence="10" key="1">
    <citation type="submission" date="2017-09" db="EMBL/GenBank/DDBJ databases">
        <title>The Reconstruction of 2,631 Draft Metagenome-Assembled Genomes from the Global Oceans.</title>
        <authorList>
            <person name="Tully B.J."/>
            <person name="Graham E.D."/>
            <person name="Heidelberg J.F."/>
        </authorList>
    </citation>
    <scope>NUCLEOTIDE SEQUENCE [LARGE SCALE GENOMIC DNA]</scope>
</reference>
<evidence type="ECO:0000256" key="2">
    <source>
        <dbReference type="ARBA" id="ARBA00022448"/>
    </source>
</evidence>
<evidence type="ECO:0000256" key="6">
    <source>
        <dbReference type="ARBA" id="ARBA00023136"/>
    </source>
</evidence>
<feature type="transmembrane region" description="Helical" evidence="7">
    <location>
        <begin position="26"/>
        <end position="48"/>
    </location>
</feature>
<keyword evidence="3" id="KW-1003">Cell membrane</keyword>
<evidence type="ECO:0000256" key="3">
    <source>
        <dbReference type="ARBA" id="ARBA00022475"/>
    </source>
</evidence>
<feature type="transmembrane region" description="Helical" evidence="7">
    <location>
        <begin position="60"/>
        <end position="82"/>
    </location>
</feature>
<comment type="caution">
    <text evidence="9">The sequence shown here is derived from an EMBL/GenBank/DDBJ whole genome shotgun (WGS) entry which is preliminary data.</text>
</comment>
<dbReference type="PANTHER" id="PTHR30614">
    <property type="entry name" value="MEMBRANE COMPONENT OF AMINO ACID ABC TRANSPORTER"/>
    <property type="match status" value="1"/>
</dbReference>
<dbReference type="SUPFAM" id="SSF161098">
    <property type="entry name" value="MetI-like"/>
    <property type="match status" value="1"/>
</dbReference>
<dbReference type="AlphaFoldDB" id="A0A2D6YIS7"/>
<accession>A0A2D6YIS7</accession>
<comment type="similarity">
    <text evidence="7">Belongs to the binding-protein-dependent transport system permease family.</text>
</comment>
<dbReference type="Pfam" id="PF00528">
    <property type="entry name" value="BPD_transp_1"/>
    <property type="match status" value="1"/>
</dbReference>
<name>A0A2D6YIS7_9DELT</name>
<keyword evidence="4 7" id="KW-0812">Transmembrane</keyword>
<organism evidence="9 10">
    <name type="scientific">SAR324 cluster bacterium</name>
    <dbReference type="NCBI Taxonomy" id="2024889"/>
    <lineage>
        <taxon>Bacteria</taxon>
        <taxon>Deltaproteobacteria</taxon>
        <taxon>SAR324 cluster</taxon>
    </lineage>
</organism>